<dbReference type="Proteomes" id="UP001151760">
    <property type="component" value="Unassembled WGS sequence"/>
</dbReference>
<evidence type="ECO:0000313" key="2">
    <source>
        <dbReference type="Proteomes" id="UP001151760"/>
    </source>
</evidence>
<keyword evidence="2" id="KW-1185">Reference proteome</keyword>
<accession>A0ABQ5HAP9</accession>
<comment type="caution">
    <text evidence="1">The sequence shown here is derived from an EMBL/GenBank/DDBJ whole genome shotgun (WGS) entry which is preliminary data.</text>
</comment>
<dbReference type="EMBL" id="BQNB010019349">
    <property type="protein sequence ID" value="GJT84342.1"/>
    <property type="molecule type" value="Genomic_DNA"/>
</dbReference>
<reference evidence="1" key="2">
    <citation type="submission" date="2022-01" db="EMBL/GenBank/DDBJ databases">
        <authorList>
            <person name="Yamashiro T."/>
            <person name="Shiraishi A."/>
            <person name="Satake H."/>
            <person name="Nakayama K."/>
        </authorList>
    </citation>
    <scope>NUCLEOTIDE SEQUENCE</scope>
</reference>
<name>A0ABQ5HAP9_9ASTR</name>
<sequence>MPHIGVTLLEIMRGLNSALDLDDLLGCFMNDLRTSELAISNPSLADNLWMISSAHIQMGTQSFLERLLEAGYESDISV</sequence>
<evidence type="ECO:0000313" key="1">
    <source>
        <dbReference type="EMBL" id="GJT84342.1"/>
    </source>
</evidence>
<proteinExistence type="predicted"/>
<organism evidence="1 2">
    <name type="scientific">Tanacetum coccineum</name>
    <dbReference type="NCBI Taxonomy" id="301880"/>
    <lineage>
        <taxon>Eukaryota</taxon>
        <taxon>Viridiplantae</taxon>
        <taxon>Streptophyta</taxon>
        <taxon>Embryophyta</taxon>
        <taxon>Tracheophyta</taxon>
        <taxon>Spermatophyta</taxon>
        <taxon>Magnoliopsida</taxon>
        <taxon>eudicotyledons</taxon>
        <taxon>Gunneridae</taxon>
        <taxon>Pentapetalae</taxon>
        <taxon>asterids</taxon>
        <taxon>campanulids</taxon>
        <taxon>Asterales</taxon>
        <taxon>Asteraceae</taxon>
        <taxon>Asteroideae</taxon>
        <taxon>Anthemideae</taxon>
        <taxon>Anthemidinae</taxon>
        <taxon>Tanacetum</taxon>
    </lineage>
</organism>
<reference evidence="1" key="1">
    <citation type="journal article" date="2022" name="Int. J. Mol. Sci.">
        <title>Draft Genome of Tanacetum Coccineum: Genomic Comparison of Closely Related Tanacetum-Family Plants.</title>
        <authorList>
            <person name="Yamashiro T."/>
            <person name="Shiraishi A."/>
            <person name="Nakayama K."/>
            <person name="Satake H."/>
        </authorList>
    </citation>
    <scope>NUCLEOTIDE SEQUENCE</scope>
</reference>
<protein>
    <submittedName>
        <fullName evidence="1">Uncharacterized protein</fullName>
    </submittedName>
</protein>
<gene>
    <name evidence="1" type="ORF">Tco_1058684</name>
</gene>